<dbReference type="AlphaFoldDB" id="N6U4W1"/>
<feature type="non-terminal residue" evidence="1">
    <location>
        <position position="1"/>
    </location>
</feature>
<dbReference type="EMBL" id="KB741006">
    <property type="protein sequence ID" value="ENN75671.1"/>
    <property type="molecule type" value="Genomic_DNA"/>
</dbReference>
<accession>N6U4W1</accession>
<sequence>MAEGALGDALVMEGEALGAAPGDAMLLEGEWRMPEAPPIVIEEEERSIGCVEGDARIAGELTRLGRQCFTESEPDWESLLLLGEPEIVH</sequence>
<dbReference type="HOGENOM" id="CLU_2457078_0_0_1"/>
<name>N6U4W1_DENPD</name>
<organism evidence="1">
    <name type="scientific">Dendroctonus ponderosae</name>
    <name type="common">Mountain pine beetle</name>
    <dbReference type="NCBI Taxonomy" id="77166"/>
    <lineage>
        <taxon>Eukaryota</taxon>
        <taxon>Metazoa</taxon>
        <taxon>Ecdysozoa</taxon>
        <taxon>Arthropoda</taxon>
        <taxon>Hexapoda</taxon>
        <taxon>Insecta</taxon>
        <taxon>Pterygota</taxon>
        <taxon>Neoptera</taxon>
        <taxon>Endopterygota</taxon>
        <taxon>Coleoptera</taxon>
        <taxon>Polyphaga</taxon>
        <taxon>Cucujiformia</taxon>
        <taxon>Curculionidae</taxon>
        <taxon>Scolytinae</taxon>
        <taxon>Dendroctonus</taxon>
    </lineage>
</organism>
<gene>
    <name evidence="1" type="ORF">YQE_07769</name>
</gene>
<protein>
    <submittedName>
        <fullName evidence="1">Uncharacterized protein</fullName>
    </submittedName>
</protein>
<reference evidence="1" key="1">
    <citation type="journal article" date="2013" name="Genome Biol.">
        <title>Draft genome of the mountain pine beetle, Dendroctonus ponderosae Hopkins, a major forest pest.</title>
        <authorList>
            <person name="Keeling C.I."/>
            <person name="Yuen M.M."/>
            <person name="Liao N.Y."/>
            <person name="Docking T.R."/>
            <person name="Chan S.K."/>
            <person name="Taylor G.A."/>
            <person name="Palmquist D.L."/>
            <person name="Jackman S.D."/>
            <person name="Nguyen A."/>
            <person name="Li M."/>
            <person name="Henderson H."/>
            <person name="Janes J.K."/>
            <person name="Zhao Y."/>
            <person name="Pandoh P."/>
            <person name="Moore R."/>
            <person name="Sperling F.A."/>
            <person name="Huber D.P."/>
            <person name="Birol I."/>
            <person name="Jones S.J."/>
            <person name="Bohlmann J."/>
        </authorList>
    </citation>
    <scope>NUCLEOTIDE SEQUENCE</scope>
</reference>
<evidence type="ECO:0000313" key="1">
    <source>
        <dbReference type="EMBL" id="ENN75671.1"/>
    </source>
</evidence>
<proteinExistence type="predicted"/>